<comment type="caution">
    <text evidence="5">The sequence shown here is derived from an EMBL/GenBank/DDBJ whole genome shotgun (WGS) entry which is preliminary data.</text>
</comment>
<dbReference type="EC" id="3.1.2.4" evidence="2"/>
<evidence type="ECO:0000259" key="4">
    <source>
        <dbReference type="Pfam" id="PF16113"/>
    </source>
</evidence>
<keyword evidence="3" id="KW-0378">Hydrolase</keyword>
<dbReference type="Pfam" id="PF16113">
    <property type="entry name" value="ECH_2"/>
    <property type="match status" value="1"/>
</dbReference>
<dbReference type="InterPro" id="IPR045004">
    <property type="entry name" value="ECH_dom"/>
</dbReference>
<dbReference type="PANTHER" id="PTHR43176:SF3">
    <property type="entry name" value="3-HYDROXYISOBUTYRYL-COA HYDROLASE, MITOCHONDRIAL"/>
    <property type="match status" value="1"/>
</dbReference>
<evidence type="ECO:0000256" key="2">
    <source>
        <dbReference type="ARBA" id="ARBA00011915"/>
    </source>
</evidence>
<dbReference type="InterPro" id="IPR029045">
    <property type="entry name" value="ClpP/crotonase-like_dom_sf"/>
</dbReference>
<organism evidence="5 6">
    <name type="scientific">Rhizomicrobium palustre</name>
    <dbReference type="NCBI Taxonomy" id="189966"/>
    <lineage>
        <taxon>Bacteria</taxon>
        <taxon>Pseudomonadati</taxon>
        <taxon>Pseudomonadota</taxon>
        <taxon>Alphaproteobacteria</taxon>
        <taxon>Micropepsales</taxon>
        <taxon>Micropepsaceae</taxon>
        <taxon>Rhizomicrobium</taxon>
    </lineage>
</organism>
<protein>
    <recommendedName>
        <fullName evidence="2">3-hydroxyisobutyryl-CoA hydrolase</fullName>
        <ecNumber evidence="2">3.1.2.4</ecNumber>
    </recommendedName>
</protein>
<dbReference type="AlphaFoldDB" id="A0A846N3Y2"/>
<evidence type="ECO:0000313" key="6">
    <source>
        <dbReference type="Proteomes" id="UP000570514"/>
    </source>
</evidence>
<dbReference type="PANTHER" id="PTHR43176">
    <property type="entry name" value="3-HYDROXYISOBUTYRYL-COA HYDROLASE-RELATED"/>
    <property type="match status" value="1"/>
</dbReference>
<keyword evidence="6" id="KW-1185">Reference proteome</keyword>
<reference evidence="5 6" key="1">
    <citation type="submission" date="2020-03" db="EMBL/GenBank/DDBJ databases">
        <title>Genomic Encyclopedia of Type Strains, Phase IV (KMG-IV): sequencing the most valuable type-strain genomes for metagenomic binning, comparative biology and taxonomic classification.</title>
        <authorList>
            <person name="Goeker M."/>
        </authorList>
    </citation>
    <scope>NUCLEOTIDE SEQUENCE [LARGE SCALE GENOMIC DNA]</scope>
    <source>
        <strain evidence="5 6">DSM 19867</strain>
    </source>
</reference>
<gene>
    <name evidence="5" type="ORF">FHS83_003088</name>
</gene>
<dbReference type="InterPro" id="IPR032259">
    <property type="entry name" value="HIBYL-CoA-H"/>
</dbReference>
<dbReference type="EMBL" id="JAASRM010000001">
    <property type="protein sequence ID" value="NIK89770.1"/>
    <property type="molecule type" value="Genomic_DNA"/>
</dbReference>
<evidence type="ECO:0000256" key="1">
    <source>
        <dbReference type="ARBA" id="ARBA00001709"/>
    </source>
</evidence>
<proteinExistence type="predicted"/>
<dbReference type="GO" id="GO:0003860">
    <property type="term" value="F:3-hydroxyisobutyryl-CoA hydrolase activity"/>
    <property type="evidence" value="ECO:0007669"/>
    <property type="project" value="UniProtKB-EC"/>
</dbReference>
<dbReference type="NCBIfam" id="NF004127">
    <property type="entry name" value="PRK05617.1"/>
    <property type="match status" value="1"/>
</dbReference>
<dbReference type="Proteomes" id="UP000570514">
    <property type="component" value="Unassembled WGS sequence"/>
</dbReference>
<evidence type="ECO:0000256" key="3">
    <source>
        <dbReference type="ARBA" id="ARBA00022801"/>
    </source>
</evidence>
<name>A0A846N3Y2_9PROT</name>
<dbReference type="GO" id="GO:0006574">
    <property type="term" value="P:L-valine catabolic process"/>
    <property type="evidence" value="ECO:0007669"/>
    <property type="project" value="TreeGrafter"/>
</dbReference>
<dbReference type="RefSeq" id="WP_167083830.1">
    <property type="nucleotide sequence ID" value="NZ_BAAADC010000001.1"/>
</dbReference>
<sequence length="347" mass="37952">MSEPEILFENRGVVGLITLNRPKSLNALTLNMVQSMTAKLAEWADDPAVATVVVRGAGDRAFSAGADIRAVRESGLAGTSYAEEFFRAEYALNALIKRYAKPYIAMVHGICMGGGLGLSVHGRYRVTGSSSIFAMPETAIGFFPDVGGSYFLSRLPGQVGLYLGLTGARVKAADSLYLKLATHWVPSEYWDGVIEGMASGDDPADVLSEIARDLLPSAPISDRRVEIDRVFAGSSVEDILAVLDQDEEDEDEWSSSTAALLRGRSPTSLKLTYNEIRFGKTLSFEECMRMEFRMVKRILEGKDFYEGVRAVLVDKDNAPKWDPPALGDVSLDDIQSYFAPIEKELVL</sequence>
<feature type="domain" description="Enoyl-CoA hydratase/isomerase" evidence="4">
    <location>
        <begin position="14"/>
        <end position="338"/>
    </location>
</feature>
<dbReference type="FunFam" id="3.90.226.10:FF:000026">
    <property type="entry name" value="3-hydroxyisobutyryl-CoA hydrolase, mitochondrial"/>
    <property type="match status" value="1"/>
</dbReference>
<dbReference type="CDD" id="cd06558">
    <property type="entry name" value="crotonase-like"/>
    <property type="match status" value="1"/>
</dbReference>
<dbReference type="Gene3D" id="3.90.226.10">
    <property type="entry name" value="2-enoyl-CoA Hydratase, Chain A, domain 1"/>
    <property type="match status" value="1"/>
</dbReference>
<dbReference type="SUPFAM" id="SSF52096">
    <property type="entry name" value="ClpP/crotonase"/>
    <property type="match status" value="1"/>
</dbReference>
<comment type="catalytic activity">
    <reaction evidence="1">
        <text>3-hydroxy-2-methylpropanoyl-CoA + H2O = 3-hydroxy-2-methylpropanoate + CoA + H(+)</text>
        <dbReference type="Rhea" id="RHEA:20888"/>
        <dbReference type="ChEBI" id="CHEBI:11805"/>
        <dbReference type="ChEBI" id="CHEBI:15377"/>
        <dbReference type="ChEBI" id="CHEBI:15378"/>
        <dbReference type="ChEBI" id="CHEBI:57287"/>
        <dbReference type="ChEBI" id="CHEBI:57340"/>
        <dbReference type="EC" id="3.1.2.4"/>
    </reaction>
</comment>
<accession>A0A846N3Y2</accession>
<evidence type="ECO:0000313" key="5">
    <source>
        <dbReference type="EMBL" id="NIK89770.1"/>
    </source>
</evidence>